<dbReference type="CDD" id="cd15482">
    <property type="entry name" value="Sialidase_non-viral"/>
    <property type="match status" value="1"/>
</dbReference>
<gene>
    <name evidence="1" type="ORF">F966_02637</name>
</gene>
<evidence type="ECO:0000313" key="1">
    <source>
        <dbReference type="EMBL" id="ENV08992.1"/>
    </source>
</evidence>
<dbReference type="STRING" id="1144672.F966_02637"/>
<dbReference type="Pfam" id="PF02012">
    <property type="entry name" value="BNR"/>
    <property type="match status" value="1"/>
</dbReference>
<name>N8WAA0_9GAMM</name>
<dbReference type="EMBL" id="APPH01000010">
    <property type="protein sequence ID" value="ENV08992.1"/>
    <property type="molecule type" value="Genomic_DNA"/>
</dbReference>
<organism evidence="1 2">
    <name type="scientific">Acinetobacter higginsii</name>
    <dbReference type="NCBI Taxonomy" id="70347"/>
    <lineage>
        <taxon>Bacteria</taxon>
        <taxon>Pseudomonadati</taxon>
        <taxon>Pseudomonadota</taxon>
        <taxon>Gammaproteobacteria</taxon>
        <taxon>Moraxellales</taxon>
        <taxon>Moraxellaceae</taxon>
        <taxon>Acinetobacter</taxon>
    </lineage>
</organism>
<evidence type="ECO:0000313" key="2">
    <source>
        <dbReference type="Proteomes" id="UP000013209"/>
    </source>
</evidence>
<dbReference type="HOGENOM" id="CLU_759981_0_0_6"/>
<dbReference type="AlphaFoldDB" id="N8WAA0"/>
<proteinExistence type="predicted"/>
<reference evidence="1 2" key="1">
    <citation type="submission" date="2013-02" db="EMBL/GenBank/DDBJ databases">
        <title>The Genome Sequence of Acinetobacter sp. CIP 56.2.</title>
        <authorList>
            <consortium name="The Broad Institute Genome Sequencing Platform"/>
            <consortium name="The Broad Institute Genome Sequencing Center for Infectious Disease"/>
            <person name="Cerqueira G."/>
            <person name="Feldgarden M."/>
            <person name="Courvalin P."/>
            <person name="Perichon B."/>
            <person name="Grillot-Courvalin C."/>
            <person name="Clermont D."/>
            <person name="Rocha E."/>
            <person name="Yoon E.-J."/>
            <person name="Nemec A."/>
            <person name="Walker B."/>
            <person name="Young S.K."/>
            <person name="Zeng Q."/>
            <person name="Gargeya S."/>
            <person name="Fitzgerald M."/>
            <person name="Haas B."/>
            <person name="Abouelleil A."/>
            <person name="Alvarado L."/>
            <person name="Arachchi H.M."/>
            <person name="Berlin A.M."/>
            <person name="Chapman S.B."/>
            <person name="Dewar J."/>
            <person name="Goldberg J."/>
            <person name="Griggs A."/>
            <person name="Gujja S."/>
            <person name="Hansen M."/>
            <person name="Howarth C."/>
            <person name="Imamovic A."/>
            <person name="Larimer J."/>
            <person name="McCowan C."/>
            <person name="Murphy C."/>
            <person name="Neiman D."/>
            <person name="Pearson M."/>
            <person name="Priest M."/>
            <person name="Roberts A."/>
            <person name="Saif S."/>
            <person name="Shea T."/>
            <person name="Sisk P."/>
            <person name="Sykes S."/>
            <person name="Wortman J."/>
            <person name="Nusbaum C."/>
            <person name="Birren B."/>
        </authorList>
    </citation>
    <scope>NUCLEOTIDE SEQUENCE [LARGE SCALE GENOMIC DNA]</scope>
    <source>
        <strain evidence="1 2">CIP 56.2</strain>
    </source>
</reference>
<dbReference type="RefSeq" id="WP_004805864.1">
    <property type="nucleotide sequence ID" value="NZ_KB849440.1"/>
</dbReference>
<dbReference type="InterPro" id="IPR036278">
    <property type="entry name" value="Sialidase_sf"/>
</dbReference>
<dbReference type="Proteomes" id="UP000013209">
    <property type="component" value="Unassembled WGS sequence"/>
</dbReference>
<evidence type="ECO:0008006" key="3">
    <source>
        <dbReference type="Google" id="ProtNLM"/>
    </source>
</evidence>
<dbReference type="InterPro" id="IPR002860">
    <property type="entry name" value="BNR_rpt"/>
</dbReference>
<dbReference type="Gene3D" id="2.120.10.10">
    <property type="match status" value="2"/>
</dbReference>
<dbReference type="SUPFAM" id="SSF50939">
    <property type="entry name" value="Sialidases"/>
    <property type="match status" value="1"/>
</dbReference>
<dbReference type="PATRIC" id="fig|1144672.3.peg.2530"/>
<accession>N8WAA0</accession>
<comment type="caution">
    <text evidence="1">The sequence shown here is derived from an EMBL/GenBank/DDBJ whole genome shotgun (WGS) entry which is preliminary data.</text>
</comment>
<protein>
    <recommendedName>
        <fullName evidence="3">Sialidase domain-containing protein</fullName>
    </recommendedName>
</protein>
<sequence>MSVVFGQKREYEFTGNDLNNDPCIFPRLPSNHVFVQAVNFRTKNIVRTGNYSAFPFVEKLNGAIVGICSDGLAHAQSDRQVMFVSKDNGETYEVNENFFINDTLEYDFSLLESIMNDGDILVLKTFIIKKVAGVISATIKPFIYANSKAYAVWSRLKFKNGVWYRTGYYFDSVNGISETALFTSNDKENWFLKSIMFSSAGKIFTEADLVNTTGSTWIAYCREDSSGNSNPLYKSVSIDDGATWSAPVIQDALMMDGRQPNLTKISDGSIILATGDRSGSSGHAGSAGDIIWGANTTGVTIFRSTDGGVTWSYRTRIAPIFSTDGGQPFVVETTPARILCVYYARRRTKDKPIVASCSLDVTNL</sequence>